<dbReference type="InterPro" id="IPR052991">
    <property type="entry name" value="Non-func_TypeII_TA_Antitoxin"/>
</dbReference>
<proteinExistence type="predicted"/>
<keyword evidence="3" id="KW-1185">Reference proteome</keyword>
<dbReference type="PANTHER" id="PTHR40688:SF2">
    <property type="entry name" value="RIBBON-HELIX-HELIX PROTEIN COPG DOMAIN-CONTAINING PROTEIN"/>
    <property type="match status" value="1"/>
</dbReference>
<dbReference type="KEGG" id="aba:Acid345_1125"/>
<dbReference type="EMBL" id="CP000360">
    <property type="protein sequence ID" value="ABF40128.1"/>
    <property type="molecule type" value="Genomic_DNA"/>
</dbReference>
<feature type="domain" description="Ribbon-helix-helix protein CopG" evidence="1">
    <location>
        <begin position="41"/>
        <end position="79"/>
    </location>
</feature>
<dbReference type="PANTHER" id="PTHR40688">
    <property type="match status" value="1"/>
</dbReference>
<gene>
    <name evidence="2" type="ordered locus">Acid345_1125</name>
</gene>
<dbReference type="SUPFAM" id="SSF47598">
    <property type="entry name" value="Ribbon-helix-helix"/>
    <property type="match status" value="1"/>
</dbReference>
<evidence type="ECO:0000313" key="3">
    <source>
        <dbReference type="Proteomes" id="UP000002432"/>
    </source>
</evidence>
<dbReference type="EnsemblBacteria" id="ABF40128">
    <property type="protein sequence ID" value="ABF40128"/>
    <property type="gene ID" value="Acid345_1125"/>
</dbReference>
<dbReference type="Pfam" id="PF01402">
    <property type="entry name" value="RHH_1"/>
    <property type="match status" value="1"/>
</dbReference>
<evidence type="ECO:0000259" key="1">
    <source>
        <dbReference type="Pfam" id="PF01402"/>
    </source>
</evidence>
<dbReference type="Proteomes" id="UP000002432">
    <property type="component" value="Chromosome"/>
</dbReference>
<organism evidence="2 3">
    <name type="scientific">Koribacter versatilis (strain Ellin345)</name>
    <dbReference type="NCBI Taxonomy" id="204669"/>
    <lineage>
        <taxon>Bacteria</taxon>
        <taxon>Pseudomonadati</taxon>
        <taxon>Acidobacteriota</taxon>
        <taxon>Terriglobia</taxon>
        <taxon>Terriglobales</taxon>
        <taxon>Candidatus Korobacteraceae</taxon>
        <taxon>Candidatus Korobacter</taxon>
    </lineage>
</organism>
<protein>
    <submittedName>
        <fullName evidence="2">Transcriptional regulator, CopG family</fullName>
    </submittedName>
</protein>
<sequence>MVENSDLLWRAVEKEDQIMESAVVIQINTHYDVCIMANSEKTISFRAQSAQIDALDSLASAQSRSRSYVINEAIANYIALHEYQDELVREGLEDMRKGRTITNDELLKRIQKTGRAGR</sequence>
<evidence type="ECO:0000313" key="2">
    <source>
        <dbReference type="EMBL" id="ABF40128.1"/>
    </source>
</evidence>
<dbReference type="AlphaFoldDB" id="Q1ISM2"/>
<dbReference type="InterPro" id="IPR010985">
    <property type="entry name" value="Ribbon_hlx_hlx"/>
</dbReference>
<dbReference type="HOGENOM" id="CLU_2070013_0_0_0"/>
<dbReference type="STRING" id="204669.Acid345_1125"/>
<accession>Q1ISM2</accession>
<dbReference type="GO" id="GO:0006355">
    <property type="term" value="P:regulation of DNA-templated transcription"/>
    <property type="evidence" value="ECO:0007669"/>
    <property type="project" value="InterPro"/>
</dbReference>
<name>Q1ISM2_KORVE</name>
<dbReference type="InterPro" id="IPR002145">
    <property type="entry name" value="CopG"/>
</dbReference>
<reference evidence="2 3" key="1">
    <citation type="journal article" date="2009" name="Appl. Environ. Microbiol.">
        <title>Three genomes from the phylum Acidobacteria provide insight into the lifestyles of these microorganisms in soils.</title>
        <authorList>
            <person name="Ward N.L."/>
            <person name="Challacombe J.F."/>
            <person name="Janssen P.H."/>
            <person name="Henrissat B."/>
            <person name="Coutinho P.M."/>
            <person name="Wu M."/>
            <person name="Xie G."/>
            <person name="Haft D.H."/>
            <person name="Sait M."/>
            <person name="Badger J."/>
            <person name="Barabote R.D."/>
            <person name="Bradley B."/>
            <person name="Brettin T.S."/>
            <person name="Brinkac L.M."/>
            <person name="Bruce D."/>
            <person name="Creasy T."/>
            <person name="Daugherty S.C."/>
            <person name="Davidsen T.M."/>
            <person name="DeBoy R.T."/>
            <person name="Detter J.C."/>
            <person name="Dodson R.J."/>
            <person name="Durkin A.S."/>
            <person name="Ganapathy A."/>
            <person name="Gwinn-Giglio M."/>
            <person name="Han C.S."/>
            <person name="Khouri H."/>
            <person name="Kiss H."/>
            <person name="Kothari S.P."/>
            <person name="Madupu R."/>
            <person name="Nelson K.E."/>
            <person name="Nelson W.C."/>
            <person name="Paulsen I."/>
            <person name="Penn K."/>
            <person name="Ren Q."/>
            <person name="Rosovitz M.J."/>
            <person name="Selengut J.D."/>
            <person name="Shrivastava S."/>
            <person name="Sullivan S.A."/>
            <person name="Tapia R."/>
            <person name="Thompson L.S."/>
            <person name="Watkins K.L."/>
            <person name="Yang Q."/>
            <person name="Yu C."/>
            <person name="Zafar N."/>
            <person name="Zhou L."/>
            <person name="Kuske C.R."/>
        </authorList>
    </citation>
    <scope>NUCLEOTIDE SEQUENCE [LARGE SCALE GENOMIC DNA]</scope>
    <source>
        <strain evidence="2 3">Ellin345</strain>
    </source>
</reference>
<dbReference type="eggNOG" id="COG3905">
    <property type="taxonomic scope" value="Bacteria"/>
</dbReference>
<dbReference type="CDD" id="cd22233">
    <property type="entry name" value="RHH_CopAso-like"/>
    <property type="match status" value="1"/>
</dbReference>